<dbReference type="CDD" id="cd01025">
    <property type="entry name" value="TOPRIM_recR"/>
    <property type="match status" value="1"/>
</dbReference>
<evidence type="ECO:0000259" key="8">
    <source>
        <dbReference type="PROSITE" id="PS50880"/>
    </source>
</evidence>
<dbReference type="Proteomes" id="UP000617951">
    <property type="component" value="Unassembled WGS sequence"/>
</dbReference>
<evidence type="ECO:0000256" key="5">
    <source>
        <dbReference type="ARBA" id="ARBA00023172"/>
    </source>
</evidence>
<keyword evidence="2 7" id="KW-0227">DNA damage</keyword>
<comment type="caution">
    <text evidence="9">The sequence shown here is derived from an EMBL/GenBank/DDBJ whole genome shotgun (WGS) entry which is preliminary data.</text>
</comment>
<dbReference type="Pfam" id="PF02132">
    <property type="entry name" value="RecR_ZnF"/>
    <property type="match status" value="1"/>
</dbReference>
<dbReference type="InterPro" id="IPR006171">
    <property type="entry name" value="TOPRIM_dom"/>
</dbReference>
<keyword evidence="10" id="KW-1185">Reference proteome</keyword>
<dbReference type="NCBIfam" id="TIGR00615">
    <property type="entry name" value="recR"/>
    <property type="match status" value="1"/>
</dbReference>
<feature type="zinc finger region" description="C4-type" evidence="7">
    <location>
        <begin position="57"/>
        <end position="72"/>
    </location>
</feature>
<dbReference type="Pfam" id="PF13662">
    <property type="entry name" value="Toprim_4"/>
    <property type="match status" value="1"/>
</dbReference>
<name>A0A926DGE5_9FIRM</name>
<evidence type="ECO:0000313" key="9">
    <source>
        <dbReference type="EMBL" id="MBC8537658.1"/>
    </source>
</evidence>
<evidence type="ECO:0000256" key="7">
    <source>
        <dbReference type="HAMAP-Rule" id="MF_00017"/>
    </source>
</evidence>
<proteinExistence type="inferred from homology"/>
<dbReference type="GO" id="GO:0006310">
    <property type="term" value="P:DNA recombination"/>
    <property type="evidence" value="ECO:0007669"/>
    <property type="project" value="UniProtKB-UniRule"/>
</dbReference>
<keyword evidence="6 7" id="KW-0234">DNA repair</keyword>
<feature type="domain" description="Toprim" evidence="8">
    <location>
        <begin position="80"/>
        <end position="175"/>
    </location>
</feature>
<dbReference type="SMART" id="SM00493">
    <property type="entry name" value="TOPRIM"/>
    <property type="match status" value="1"/>
</dbReference>
<dbReference type="EMBL" id="JACRSS010000001">
    <property type="protein sequence ID" value="MBC8537658.1"/>
    <property type="molecule type" value="Genomic_DNA"/>
</dbReference>
<dbReference type="GO" id="GO:0003677">
    <property type="term" value="F:DNA binding"/>
    <property type="evidence" value="ECO:0007669"/>
    <property type="project" value="UniProtKB-UniRule"/>
</dbReference>
<dbReference type="AlphaFoldDB" id="A0A926DGE5"/>
<dbReference type="PANTHER" id="PTHR30446">
    <property type="entry name" value="RECOMBINATION PROTEIN RECR"/>
    <property type="match status" value="1"/>
</dbReference>
<organism evidence="9 10">
    <name type="scientific">Guopingia tenuis</name>
    <dbReference type="NCBI Taxonomy" id="2763656"/>
    <lineage>
        <taxon>Bacteria</taxon>
        <taxon>Bacillati</taxon>
        <taxon>Bacillota</taxon>
        <taxon>Clostridia</taxon>
        <taxon>Christensenellales</taxon>
        <taxon>Christensenellaceae</taxon>
        <taxon>Guopingia</taxon>
    </lineage>
</organism>
<keyword evidence="1 7" id="KW-0479">Metal-binding</keyword>
<dbReference type="Gene3D" id="1.10.8.420">
    <property type="entry name" value="RecR Domain 1"/>
    <property type="match status" value="1"/>
</dbReference>
<dbReference type="InterPro" id="IPR015967">
    <property type="entry name" value="Rcmb_RecR_Znf"/>
</dbReference>
<comment type="similarity">
    <text evidence="7">Belongs to the RecR family.</text>
</comment>
<dbReference type="InterPro" id="IPR034137">
    <property type="entry name" value="TOPRIM_RecR"/>
</dbReference>
<keyword evidence="4 7" id="KW-0862">Zinc</keyword>
<evidence type="ECO:0000256" key="2">
    <source>
        <dbReference type="ARBA" id="ARBA00022763"/>
    </source>
</evidence>
<gene>
    <name evidence="7 9" type="primary">recR</name>
    <name evidence="9" type="ORF">H8693_01775</name>
</gene>
<dbReference type="GO" id="GO:0006281">
    <property type="term" value="P:DNA repair"/>
    <property type="evidence" value="ECO:0007669"/>
    <property type="project" value="UniProtKB-UniRule"/>
</dbReference>
<dbReference type="PANTHER" id="PTHR30446:SF0">
    <property type="entry name" value="RECOMBINATION PROTEIN RECR"/>
    <property type="match status" value="1"/>
</dbReference>
<dbReference type="Gene3D" id="3.30.60.80">
    <property type="match status" value="1"/>
</dbReference>
<accession>A0A926DGE5</accession>
<evidence type="ECO:0000256" key="6">
    <source>
        <dbReference type="ARBA" id="ARBA00023204"/>
    </source>
</evidence>
<dbReference type="InterPro" id="IPR023627">
    <property type="entry name" value="Rcmb_RecR"/>
</dbReference>
<protein>
    <recommendedName>
        <fullName evidence="7">Recombination protein RecR</fullName>
    </recommendedName>
</protein>
<dbReference type="Pfam" id="PF21175">
    <property type="entry name" value="RecR_C"/>
    <property type="match status" value="1"/>
</dbReference>
<evidence type="ECO:0000313" key="10">
    <source>
        <dbReference type="Proteomes" id="UP000617951"/>
    </source>
</evidence>
<dbReference type="HAMAP" id="MF_00017">
    <property type="entry name" value="RecR"/>
    <property type="match status" value="1"/>
</dbReference>
<dbReference type="Gene3D" id="6.10.250.240">
    <property type="match status" value="1"/>
</dbReference>
<dbReference type="RefSeq" id="WP_178620219.1">
    <property type="nucleotide sequence ID" value="NZ_JACRSS010000001.1"/>
</dbReference>
<dbReference type="Gene3D" id="3.40.1360.10">
    <property type="match status" value="1"/>
</dbReference>
<reference evidence="9" key="1">
    <citation type="submission" date="2020-08" db="EMBL/GenBank/DDBJ databases">
        <title>Genome public.</title>
        <authorList>
            <person name="Liu C."/>
            <person name="Sun Q."/>
        </authorList>
    </citation>
    <scope>NUCLEOTIDE SEQUENCE</scope>
    <source>
        <strain evidence="9">NSJ-63</strain>
    </source>
</reference>
<evidence type="ECO:0000256" key="3">
    <source>
        <dbReference type="ARBA" id="ARBA00022771"/>
    </source>
</evidence>
<dbReference type="PROSITE" id="PS01300">
    <property type="entry name" value="RECR"/>
    <property type="match status" value="1"/>
</dbReference>
<comment type="function">
    <text evidence="7">May play a role in DNA repair. It seems to be involved in an RecBC-independent recombinational process of DNA repair. It may act with RecF and RecO.</text>
</comment>
<dbReference type="InterPro" id="IPR000093">
    <property type="entry name" value="DNA_Rcmb_RecR"/>
</dbReference>
<dbReference type="Pfam" id="PF21176">
    <property type="entry name" value="RecR_HhH"/>
    <property type="match status" value="1"/>
</dbReference>
<dbReference type="PROSITE" id="PS50880">
    <property type="entry name" value="TOPRIM"/>
    <property type="match status" value="1"/>
</dbReference>
<dbReference type="GO" id="GO:0008270">
    <property type="term" value="F:zinc ion binding"/>
    <property type="evidence" value="ECO:0007669"/>
    <property type="project" value="UniProtKB-KW"/>
</dbReference>
<keyword evidence="5 7" id="KW-0233">DNA recombination</keyword>
<dbReference type="SUPFAM" id="SSF111304">
    <property type="entry name" value="Recombination protein RecR"/>
    <property type="match status" value="1"/>
</dbReference>
<sequence length="198" mass="22111">MFSIESLNKLQEWFAKLPGIGPKSAARLAYHVIEMDPEEVKQFAQDMYKARLAVKYCRICGNLTDHETCSICEDATRDQSTVCVVKDARDVMALERVREFHGVYHVLGGTISPLDGVGPDDIRVKELLGRVKEGNIKELILATNPDVQGEATAVYIAKLMEPFDVKVTRIAHGVPVGGELEYTDEVTLMKSLEGRRQF</sequence>
<keyword evidence="3 7" id="KW-0863">Zinc-finger</keyword>
<evidence type="ECO:0000256" key="1">
    <source>
        <dbReference type="ARBA" id="ARBA00022723"/>
    </source>
</evidence>
<evidence type="ECO:0000256" key="4">
    <source>
        <dbReference type="ARBA" id="ARBA00022833"/>
    </source>
</evidence>